<proteinExistence type="predicted"/>
<comment type="caution">
    <text evidence="1">The sequence shown here is derived from an EMBL/GenBank/DDBJ whole genome shotgun (WGS) entry which is preliminary data.</text>
</comment>
<gene>
    <name evidence="1" type="ORF">AVEN_154078_1</name>
</gene>
<evidence type="ECO:0000313" key="2">
    <source>
        <dbReference type="Proteomes" id="UP000499080"/>
    </source>
</evidence>
<accession>A0A4Y2GUN2</accession>
<keyword evidence="2" id="KW-1185">Reference proteome</keyword>
<dbReference type="Proteomes" id="UP000499080">
    <property type="component" value="Unassembled WGS sequence"/>
</dbReference>
<sequence>MLVFHFNEQRTLDAMKDVYTPKPRKMRRSLVERDEYLYDRYVLRPRSTYVVAPGINYLILTVQKTLFAVDLMNFESVREFTDFRTHSSFKLDEYDLPRQARKDPR</sequence>
<organism evidence="1 2">
    <name type="scientific">Araneus ventricosus</name>
    <name type="common">Orbweaver spider</name>
    <name type="synonym">Epeira ventricosa</name>
    <dbReference type="NCBI Taxonomy" id="182803"/>
    <lineage>
        <taxon>Eukaryota</taxon>
        <taxon>Metazoa</taxon>
        <taxon>Ecdysozoa</taxon>
        <taxon>Arthropoda</taxon>
        <taxon>Chelicerata</taxon>
        <taxon>Arachnida</taxon>
        <taxon>Araneae</taxon>
        <taxon>Araneomorphae</taxon>
        <taxon>Entelegynae</taxon>
        <taxon>Araneoidea</taxon>
        <taxon>Araneidae</taxon>
        <taxon>Araneus</taxon>
    </lineage>
</organism>
<dbReference type="AlphaFoldDB" id="A0A4Y2GUN2"/>
<dbReference type="EMBL" id="BGPR01100447">
    <property type="protein sequence ID" value="GBM56218.1"/>
    <property type="molecule type" value="Genomic_DNA"/>
</dbReference>
<reference evidence="1 2" key="1">
    <citation type="journal article" date="2019" name="Sci. Rep.">
        <title>Orb-weaving spider Araneus ventricosus genome elucidates the spidroin gene catalogue.</title>
        <authorList>
            <person name="Kono N."/>
            <person name="Nakamura H."/>
            <person name="Ohtoshi R."/>
            <person name="Moran D.A.P."/>
            <person name="Shinohara A."/>
            <person name="Yoshida Y."/>
            <person name="Fujiwara M."/>
            <person name="Mori M."/>
            <person name="Tomita M."/>
            <person name="Arakawa K."/>
        </authorList>
    </citation>
    <scope>NUCLEOTIDE SEQUENCE [LARGE SCALE GENOMIC DNA]</scope>
</reference>
<dbReference type="OrthoDB" id="6470480at2759"/>
<name>A0A4Y2GUN2_ARAVE</name>
<protein>
    <submittedName>
        <fullName evidence="1">Uncharacterized protein</fullName>
    </submittedName>
</protein>
<evidence type="ECO:0000313" key="1">
    <source>
        <dbReference type="EMBL" id="GBM56218.1"/>
    </source>
</evidence>